<dbReference type="PANTHER" id="PTHR24379:SF121">
    <property type="entry name" value="C2H2-TYPE DOMAIN-CONTAINING PROTEIN"/>
    <property type="match status" value="1"/>
</dbReference>
<dbReference type="InterPro" id="IPR036236">
    <property type="entry name" value="Znf_C2H2_sf"/>
</dbReference>
<dbReference type="Gene3D" id="3.30.160.60">
    <property type="entry name" value="Classic Zinc Finger"/>
    <property type="match status" value="2"/>
</dbReference>
<evidence type="ECO:0000259" key="7">
    <source>
        <dbReference type="PROSITE" id="PS50157"/>
    </source>
</evidence>
<name>H2KU79_CLOSI</name>
<dbReference type="SMART" id="SM00355">
    <property type="entry name" value="ZnF_C2H2"/>
    <property type="match status" value="3"/>
</dbReference>
<keyword evidence="9" id="KW-1185">Reference proteome</keyword>
<accession>H2KU79</accession>
<keyword evidence="2" id="KW-0677">Repeat</keyword>
<dbReference type="SUPFAM" id="SSF57667">
    <property type="entry name" value="beta-beta-alpha zinc fingers"/>
    <property type="match status" value="2"/>
</dbReference>
<feature type="compositionally biased region" description="Polar residues" evidence="6">
    <location>
        <begin position="1"/>
        <end position="10"/>
    </location>
</feature>
<reference evidence="8" key="1">
    <citation type="journal article" date="2011" name="Genome Biol.">
        <title>The draft genome of the carcinogenic human liver fluke Clonorchis sinensis.</title>
        <authorList>
            <person name="Wang X."/>
            <person name="Chen W."/>
            <person name="Huang Y."/>
            <person name="Sun J."/>
            <person name="Men J."/>
            <person name="Liu H."/>
            <person name="Luo F."/>
            <person name="Guo L."/>
            <person name="Lv X."/>
            <person name="Deng C."/>
            <person name="Zhou C."/>
            <person name="Fan Y."/>
            <person name="Li X."/>
            <person name="Huang L."/>
            <person name="Hu Y."/>
            <person name="Liang C."/>
            <person name="Hu X."/>
            <person name="Xu J."/>
            <person name="Yu X."/>
        </authorList>
    </citation>
    <scope>NUCLEOTIDE SEQUENCE [LARGE SCALE GENOMIC DNA]</scope>
    <source>
        <strain evidence="8">Henan</strain>
    </source>
</reference>
<evidence type="ECO:0000256" key="1">
    <source>
        <dbReference type="ARBA" id="ARBA00022723"/>
    </source>
</evidence>
<evidence type="ECO:0000256" key="2">
    <source>
        <dbReference type="ARBA" id="ARBA00022737"/>
    </source>
</evidence>
<keyword evidence="4" id="KW-0862">Zinc</keyword>
<evidence type="ECO:0000256" key="6">
    <source>
        <dbReference type="SAM" id="MobiDB-lite"/>
    </source>
</evidence>
<evidence type="ECO:0000256" key="5">
    <source>
        <dbReference type="PROSITE-ProRule" id="PRU00042"/>
    </source>
</evidence>
<dbReference type="Proteomes" id="UP000008909">
    <property type="component" value="Unassembled WGS sequence"/>
</dbReference>
<gene>
    <name evidence="8" type="ORF">CLF_108043</name>
</gene>
<dbReference type="PANTHER" id="PTHR24379">
    <property type="entry name" value="KRAB AND ZINC FINGER DOMAIN-CONTAINING"/>
    <property type="match status" value="1"/>
</dbReference>
<dbReference type="InterPro" id="IPR013087">
    <property type="entry name" value="Znf_C2H2_type"/>
</dbReference>
<dbReference type="EMBL" id="DF144021">
    <property type="protein sequence ID" value="GAA33294.2"/>
    <property type="molecule type" value="Genomic_DNA"/>
</dbReference>
<sequence>MSTQVLTNATPRIADKNETGPRCPKVMRQGDLIDCSEFEKPTNCLGPWECECRLLCQQQKCILVLPFGALLLQEPLNSSTWLIKINPICRRVLLNFNVHVHTQLHQKDEGHRDFKDGGSDEACKDFETPLSIQDTDVECRYPKSNADVEVPKEMIKTVTTHRNEYANSKNGESGFNLTHKSDSEKPIQIGSSKNFDYQCPKCSKVFRFYSRLQCHLETHSNLKPYKCDFCPSYYKSLGSQKSHMVEQHWEELVARKRLKGTEYSRLLDRKSKLCPDCGKRLRSRTALARHLRVHTGEKPYACPSWTINQSTIGIFLGTEDPATGGQKAISRIHLHARFDWDKPSSLLSGTPSRFAKTTTRVYSKIIALRQTQRKVEGSGRQYARCTPQEVGIVMARKVSGVSFFSRQLHDFILRYFRGRECEVIRGSRSVDCLAKLNVSEQECKTFGRNRIAKSQIRLPCRELLPVSSKTMPSEYSNLKVACHKMQAILDSFAWLYCPITIVSSGLDPPTVTVADRQTESCLWCNKLSVDQLSSVCKKNAGISKFMWSDFSLTQSVSHEFIYRIRRDDFDWVMLDPLVLCELSGIEQVGCSFEIINHTELNAEMFPDLRAVIGSSFRRFYDWFLNCLSVSLVDLDTSCRTLRTEAITVHQQDLMRKQFREPKSVIATKVKCDGKRGNRGSLDLLSSPNLVFALEHRLGSNKQPTIGVYVEDFVLSCFGPLSIVPYCTTTNIVEYDISGTDSGGTTPAKDIKYSS</sequence>
<feature type="domain" description="C2H2-type" evidence="7">
    <location>
        <begin position="272"/>
        <end position="299"/>
    </location>
</feature>
<keyword evidence="3 5" id="KW-0863">Zinc-finger</keyword>
<dbReference type="AlphaFoldDB" id="H2KU79"/>
<dbReference type="PROSITE" id="PS00028">
    <property type="entry name" value="ZINC_FINGER_C2H2_1"/>
    <property type="match status" value="2"/>
</dbReference>
<organism evidence="8 9">
    <name type="scientific">Clonorchis sinensis</name>
    <name type="common">Chinese liver fluke</name>
    <dbReference type="NCBI Taxonomy" id="79923"/>
    <lineage>
        <taxon>Eukaryota</taxon>
        <taxon>Metazoa</taxon>
        <taxon>Spiralia</taxon>
        <taxon>Lophotrochozoa</taxon>
        <taxon>Platyhelminthes</taxon>
        <taxon>Trematoda</taxon>
        <taxon>Digenea</taxon>
        <taxon>Opisthorchiida</taxon>
        <taxon>Opisthorchiata</taxon>
        <taxon>Opisthorchiidae</taxon>
        <taxon>Clonorchis</taxon>
    </lineage>
</organism>
<dbReference type="Pfam" id="PF00096">
    <property type="entry name" value="zf-C2H2"/>
    <property type="match status" value="1"/>
</dbReference>
<dbReference type="GO" id="GO:0008270">
    <property type="term" value="F:zinc ion binding"/>
    <property type="evidence" value="ECO:0007669"/>
    <property type="project" value="UniProtKB-KW"/>
</dbReference>
<evidence type="ECO:0000313" key="8">
    <source>
        <dbReference type="EMBL" id="GAA33294.2"/>
    </source>
</evidence>
<dbReference type="PROSITE" id="PS50157">
    <property type="entry name" value="ZINC_FINGER_C2H2_2"/>
    <property type="match status" value="2"/>
</dbReference>
<keyword evidence="1" id="KW-0479">Metal-binding</keyword>
<evidence type="ECO:0000256" key="3">
    <source>
        <dbReference type="ARBA" id="ARBA00022771"/>
    </source>
</evidence>
<evidence type="ECO:0000313" key="9">
    <source>
        <dbReference type="Proteomes" id="UP000008909"/>
    </source>
</evidence>
<feature type="region of interest" description="Disordered" evidence="6">
    <location>
        <begin position="1"/>
        <end position="21"/>
    </location>
</feature>
<feature type="non-terminal residue" evidence="8">
    <location>
        <position position="754"/>
    </location>
</feature>
<feature type="domain" description="C2H2-type" evidence="7">
    <location>
        <begin position="197"/>
        <end position="224"/>
    </location>
</feature>
<protein>
    <submittedName>
        <fullName evidence="8">Zinc finger protein 581</fullName>
    </submittedName>
</protein>
<proteinExistence type="predicted"/>
<evidence type="ECO:0000256" key="4">
    <source>
        <dbReference type="ARBA" id="ARBA00022833"/>
    </source>
</evidence>